<reference evidence="5 6" key="1">
    <citation type="journal article" date="2011" name="J. Bacteriol.">
        <title>Complete genome sequence of Mycoplasma haemofelis, a hemotropic mycoplasma.</title>
        <authorList>
            <person name="Barker E.N."/>
            <person name="Helps C.R."/>
            <person name="Peters I.R."/>
            <person name="Darby A.C."/>
            <person name="Radford A.D."/>
            <person name="Tasker S."/>
        </authorList>
    </citation>
    <scope>NUCLEOTIDE SEQUENCE [LARGE SCALE GENOMIC DNA]</scope>
    <source>
        <strain evidence="5 6">Langford 1</strain>
    </source>
</reference>
<dbReference type="Proteomes" id="UP000008637">
    <property type="component" value="Chromosome"/>
</dbReference>
<keyword evidence="1 4" id="KW-0689">Ribosomal protein</keyword>
<comment type="similarity">
    <text evidence="4">Belongs to the universal ribosomal protein uS15 family.</text>
</comment>
<dbReference type="CDD" id="cd00353">
    <property type="entry name" value="Ribosomal_S15p_S13e"/>
    <property type="match status" value="1"/>
</dbReference>
<dbReference type="GO" id="GO:1990904">
    <property type="term" value="C:ribonucleoprotein complex"/>
    <property type="evidence" value="ECO:0007669"/>
    <property type="project" value="UniProtKB-KW"/>
</dbReference>
<dbReference type="GO" id="GO:0003735">
    <property type="term" value="F:structural constituent of ribosome"/>
    <property type="evidence" value="ECO:0007669"/>
    <property type="project" value="InterPro"/>
</dbReference>
<dbReference type="KEGG" id="mha:HF1_00230"/>
<dbReference type="SMART" id="SM01387">
    <property type="entry name" value="Ribosomal_S15"/>
    <property type="match status" value="1"/>
</dbReference>
<dbReference type="InterPro" id="IPR009068">
    <property type="entry name" value="uS15_NS1_RNA-bd_sf"/>
</dbReference>
<protein>
    <recommendedName>
        <fullName evidence="3">30S ribosomal protein S15</fullName>
    </recommendedName>
</protein>
<dbReference type="Pfam" id="PF00312">
    <property type="entry name" value="Ribosomal_S15"/>
    <property type="match status" value="1"/>
</dbReference>
<evidence type="ECO:0000256" key="2">
    <source>
        <dbReference type="ARBA" id="ARBA00023274"/>
    </source>
</evidence>
<dbReference type="Gene3D" id="6.10.250.3130">
    <property type="match status" value="1"/>
</dbReference>
<dbReference type="NCBIfam" id="TIGR00952">
    <property type="entry name" value="S15_bact"/>
    <property type="match status" value="1"/>
</dbReference>
<dbReference type="HOGENOM" id="CLU_148518_1_0_14"/>
<dbReference type="AlphaFoldDB" id="E8ZGK1"/>
<sequence length="72" mass="8708">MENKFKEGSHPYQVVELSKRIEVLTNHLKKYKKDNVSKLSLFKLVSKRKRFLKYIKNKDFATYQELTSKKKE</sequence>
<gene>
    <name evidence="5" type="primary">rpsO</name>
    <name evidence="5" type="ordered locus">HF1_00230</name>
</gene>
<dbReference type="SUPFAM" id="SSF47060">
    <property type="entry name" value="S15/NS1 RNA-binding domain"/>
    <property type="match status" value="1"/>
</dbReference>
<dbReference type="InterPro" id="IPR000589">
    <property type="entry name" value="Ribosomal_uS15"/>
</dbReference>
<dbReference type="GO" id="GO:0005737">
    <property type="term" value="C:cytoplasm"/>
    <property type="evidence" value="ECO:0007669"/>
    <property type="project" value="UniProtKB-ARBA"/>
</dbReference>
<dbReference type="PANTHER" id="PTHR23321">
    <property type="entry name" value="RIBOSOMAL PROTEIN S15, BACTERIAL AND ORGANELLAR"/>
    <property type="match status" value="1"/>
</dbReference>
<dbReference type="OrthoDB" id="9799262at2"/>
<evidence type="ECO:0000313" key="6">
    <source>
        <dbReference type="Proteomes" id="UP000008637"/>
    </source>
</evidence>
<dbReference type="EMBL" id="FR773153">
    <property type="protein sequence ID" value="CBY92031.1"/>
    <property type="molecule type" value="Genomic_DNA"/>
</dbReference>
<dbReference type="InterPro" id="IPR005290">
    <property type="entry name" value="Ribosomal_uS15_bac-type"/>
</dbReference>
<evidence type="ECO:0000256" key="3">
    <source>
        <dbReference type="ARBA" id="ARBA00035313"/>
    </source>
</evidence>
<evidence type="ECO:0000256" key="1">
    <source>
        <dbReference type="ARBA" id="ARBA00022980"/>
    </source>
</evidence>
<keyword evidence="2 4" id="KW-0687">Ribonucleoprotein</keyword>
<evidence type="ECO:0000256" key="4">
    <source>
        <dbReference type="RuleBase" id="RU003919"/>
    </source>
</evidence>
<organism evidence="5 6">
    <name type="scientific">Mycoplasma haemofelis (strain Langford 1)</name>
    <name type="common">Haemobartonella felis</name>
    <dbReference type="NCBI Taxonomy" id="941640"/>
    <lineage>
        <taxon>Bacteria</taxon>
        <taxon>Bacillati</taxon>
        <taxon>Mycoplasmatota</taxon>
        <taxon>Mollicutes</taxon>
        <taxon>Mycoplasmataceae</taxon>
        <taxon>Mycoplasma</taxon>
    </lineage>
</organism>
<dbReference type="PANTHER" id="PTHR23321:SF26">
    <property type="entry name" value="SMALL RIBOSOMAL SUBUNIT PROTEIN US15M"/>
    <property type="match status" value="1"/>
</dbReference>
<name>E8ZGK1_MYCHL</name>
<keyword evidence="6" id="KW-1185">Reference proteome</keyword>
<evidence type="ECO:0000313" key="5">
    <source>
        <dbReference type="EMBL" id="CBY92031.1"/>
    </source>
</evidence>
<dbReference type="GO" id="GO:0005840">
    <property type="term" value="C:ribosome"/>
    <property type="evidence" value="ECO:0007669"/>
    <property type="project" value="UniProtKB-KW"/>
</dbReference>
<dbReference type="Gene3D" id="1.10.287.10">
    <property type="entry name" value="S15/NS1, RNA-binding"/>
    <property type="match status" value="1"/>
</dbReference>
<dbReference type="GO" id="GO:0006412">
    <property type="term" value="P:translation"/>
    <property type="evidence" value="ECO:0007669"/>
    <property type="project" value="InterPro"/>
</dbReference>
<proteinExistence type="inferred from homology"/>
<accession>E8ZGK1</accession>